<evidence type="ECO:0008006" key="9">
    <source>
        <dbReference type="Google" id="ProtNLM"/>
    </source>
</evidence>
<dbReference type="PANTHER" id="PTHR12812">
    <property type="entry name" value="HEPARAN SULFATE 6-O-SULFOTRANSFERASE 3"/>
    <property type="match status" value="1"/>
</dbReference>
<keyword evidence="5" id="KW-0472">Membrane</keyword>
<evidence type="ECO:0000256" key="6">
    <source>
        <dbReference type="ARBA" id="ARBA00023180"/>
    </source>
</evidence>
<dbReference type="InterPro" id="IPR010635">
    <property type="entry name" value="Heparan_SO4-6-sulfoTrfase"/>
</dbReference>
<comment type="subcellular location">
    <subcellularLocation>
        <location evidence="1">Membrane</location>
        <topology evidence="1">Single-pass membrane protein</topology>
    </subcellularLocation>
</comment>
<proteinExistence type="predicted"/>
<organism evidence="7 8">
    <name type="scientific">Edaphochlamys debaryana</name>
    <dbReference type="NCBI Taxonomy" id="47281"/>
    <lineage>
        <taxon>Eukaryota</taxon>
        <taxon>Viridiplantae</taxon>
        <taxon>Chlorophyta</taxon>
        <taxon>core chlorophytes</taxon>
        <taxon>Chlorophyceae</taxon>
        <taxon>CS clade</taxon>
        <taxon>Chlamydomonadales</taxon>
        <taxon>Chlamydomonadales incertae sedis</taxon>
        <taxon>Edaphochlamys</taxon>
    </lineage>
</organism>
<dbReference type="SUPFAM" id="SSF52540">
    <property type="entry name" value="P-loop containing nucleoside triphosphate hydrolases"/>
    <property type="match status" value="1"/>
</dbReference>
<accession>A0A836C5F2</accession>
<keyword evidence="2" id="KW-0808">Transferase</keyword>
<dbReference type="GO" id="GO:0017095">
    <property type="term" value="F:heparan sulfate 6-sulfotransferase activity"/>
    <property type="evidence" value="ECO:0007669"/>
    <property type="project" value="TreeGrafter"/>
</dbReference>
<evidence type="ECO:0000256" key="4">
    <source>
        <dbReference type="ARBA" id="ARBA00022989"/>
    </source>
</evidence>
<keyword evidence="6" id="KW-0325">Glycoprotein</keyword>
<dbReference type="Gene3D" id="3.40.50.300">
    <property type="entry name" value="P-loop containing nucleotide triphosphate hydrolases"/>
    <property type="match status" value="1"/>
</dbReference>
<evidence type="ECO:0000256" key="2">
    <source>
        <dbReference type="ARBA" id="ARBA00022679"/>
    </source>
</evidence>
<evidence type="ECO:0000313" key="7">
    <source>
        <dbReference type="EMBL" id="KAG2499933.1"/>
    </source>
</evidence>
<protein>
    <recommendedName>
        <fullName evidence="9">Sulfotransferase</fullName>
    </recommendedName>
</protein>
<keyword evidence="8" id="KW-1185">Reference proteome</keyword>
<evidence type="ECO:0000313" key="8">
    <source>
        <dbReference type="Proteomes" id="UP000612055"/>
    </source>
</evidence>
<evidence type="ECO:0000256" key="5">
    <source>
        <dbReference type="ARBA" id="ARBA00023136"/>
    </source>
</evidence>
<name>A0A836C5F2_9CHLO</name>
<reference evidence="7" key="1">
    <citation type="journal article" date="2020" name="bioRxiv">
        <title>Comparative genomics of Chlamydomonas.</title>
        <authorList>
            <person name="Craig R.J."/>
            <person name="Hasan A.R."/>
            <person name="Ness R.W."/>
            <person name="Keightley P.D."/>
        </authorList>
    </citation>
    <scope>NUCLEOTIDE SEQUENCE</scope>
    <source>
        <strain evidence="7">CCAP 11/70</strain>
    </source>
</reference>
<dbReference type="AlphaFoldDB" id="A0A836C5F2"/>
<dbReference type="InterPro" id="IPR027417">
    <property type="entry name" value="P-loop_NTPase"/>
</dbReference>
<evidence type="ECO:0000256" key="3">
    <source>
        <dbReference type="ARBA" id="ARBA00022692"/>
    </source>
</evidence>
<keyword evidence="3" id="KW-0812">Transmembrane</keyword>
<dbReference type="GO" id="GO:0016020">
    <property type="term" value="C:membrane"/>
    <property type="evidence" value="ECO:0007669"/>
    <property type="project" value="UniProtKB-SubCell"/>
</dbReference>
<gene>
    <name evidence="7" type="ORF">HYH03_002220</name>
</gene>
<dbReference type="OrthoDB" id="525253at2759"/>
<dbReference type="EMBL" id="JAEHOE010000005">
    <property type="protein sequence ID" value="KAG2499933.1"/>
    <property type="molecule type" value="Genomic_DNA"/>
</dbReference>
<dbReference type="Proteomes" id="UP000612055">
    <property type="component" value="Unassembled WGS sequence"/>
</dbReference>
<dbReference type="PANTHER" id="PTHR12812:SF0">
    <property type="entry name" value="HEPARAN-SULFATE 6-O-SULFOTRANSFERASE"/>
    <property type="match status" value="1"/>
</dbReference>
<sequence>MPYQCEPSSAEGGAETCNEKNFKYYAEEIETGKHFKKSCKLTSSHHDFRIIDALPEAVRNTTLLIVNLREPAARAVSHFHMLRRHGNADALNASVVDYFVRHPVGLSISRNRMTRVLGGEFCCKSGSKVSYVKSDLLTRALARLDQFCVVGLTDRVQDTMLYVQHALDLDGKDRRPKNLHYHNNAKSYQPVDDDVVKALREANAADLRLYEAGAERFAAQMKAIGVEGSEDGVGVGDGE</sequence>
<keyword evidence="4" id="KW-1133">Transmembrane helix</keyword>
<comment type="caution">
    <text evidence="7">The sequence shown here is derived from an EMBL/GenBank/DDBJ whole genome shotgun (WGS) entry which is preliminary data.</text>
</comment>
<evidence type="ECO:0000256" key="1">
    <source>
        <dbReference type="ARBA" id="ARBA00004167"/>
    </source>
</evidence>